<dbReference type="PANTHER" id="PTHR30605">
    <property type="entry name" value="ANHYDRO-N-ACETYLMURAMIC ACID KINASE"/>
    <property type="match status" value="1"/>
</dbReference>
<dbReference type="Proteomes" id="UP000282297">
    <property type="component" value="Chromosome"/>
</dbReference>
<keyword evidence="1" id="KW-0808">Transferase</keyword>
<dbReference type="GO" id="GO:0009254">
    <property type="term" value="P:peptidoglycan turnover"/>
    <property type="evidence" value="ECO:0007669"/>
    <property type="project" value="InterPro"/>
</dbReference>
<organism evidence="1 2">
    <name type="scientific">Chryseobacterium taklimakanense</name>
    <dbReference type="NCBI Taxonomy" id="536441"/>
    <lineage>
        <taxon>Bacteria</taxon>
        <taxon>Pseudomonadati</taxon>
        <taxon>Bacteroidota</taxon>
        <taxon>Flavobacteriia</taxon>
        <taxon>Flavobacteriales</taxon>
        <taxon>Weeksellaceae</taxon>
        <taxon>Chryseobacterium group</taxon>
        <taxon>Chryseobacterium</taxon>
    </lineage>
</organism>
<keyword evidence="1" id="KW-0418">Kinase</keyword>
<dbReference type="PANTHER" id="PTHR30605:SF0">
    <property type="entry name" value="ANHYDRO-N-ACETYLMURAMIC ACID KINASE"/>
    <property type="match status" value="1"/>
</dbReference>
<dbReference type="InterPro" id="IPR005338">
    <property type="entry name" value="Anhydro_N_Ac-Mur_kinase"/>
</dbReference>
<reference evidence="2" key="1">
    <citation type="submission" date="2018-11" db="EMBL/GenBank/DDBJ databases">
        <title>Proposal to divide the Flavobacteriaceae and reorganize its genera based on Amino Acid Identity values calculated from whole genome sequences.</title>
        <authorList>
            <person name="Nicholson A.C."/>
            <person name="Gulvik C.A."/>
            <person name="Whitney A.M."/>
            <person name="Humrighouse B.W."/>
            <person name="Bell M."/>
            <person name="Holmes B."/>
            <person name="Steigerwalt A.B."/>
            <person name="Villarma A."/>
            <person name="Sheth M."/>
            <person name="Batra D."/>
            <person name="Pryor J."/>
            <person name="Bernardet J.-F."/>
            <person name="Hugo C."/>
            <person name="Kampfer P."/>
            <person name="Newman J.D."/>
            <person name="McQuiston J.R."/>
        </authorList>
    </citation>
    <scope>NUCLEOTIDE SEQUENCE [LARGE SCALE GENOMIC DNA]</scope>
    <source>
        <strain evidence="2">H4753</strain>
    </source>
</reference>
<protein>
    <submittedName>
        <fullName evidence="1">Anhydro-N-acetylmuramic acid kinase</fullName>
        <ecNumber evidence="1">2.7.1.170</ecNumber>
    </submittedName>
</protein>
<dbReference type="GO" id="GO:0006040">
    <property type="term" value="P:amino sugar metabolic process"/>
    <property type="evidence" value="ECO:0007669"/>
    <property type="project" value="InterPro"/>
</dbReference>
<gene>
    <name evidence="1" type="ORF">EIH08_07140</name>
</gene>
<evidence type="ECO:0000313" key="2">
    <source>
        <dbReference type="Proteomes" id="UP000282297"/>
    </source>
</evidence>
<sequence length="350" mass="39236">MEKISAIGLMSGTSVDGLDLCYSAFTKTEHHIWNFEILKTETYAYPEDWEDKLLNSINATATELMELNSDYGFYLGEQVQKFIRENSIQQVDVVASHGHTVFHQPQKRFTTQIGDGRAIKIVTDIPVVYDFRSQDVLLGGNGAPLVPIGDQLLFSEYDACLNMGGFSNISLSFKGKRIAFDICPVNIVQNHYAEKLNKKFDSNGDLARSGHINFEILETLNNLEFYKITGPKSLGREWVVKEVFPLLDQMKTEDALATVAEHSAEKIAEVFRFYHLKNVLVTGGGAYNTHLISKIREKTETNVIIPDPVLVDFKEALIFAFMGVLRIKNEINVLSSATGSSRDHFTGILV</sequence>
<dbReference type="GO" id="GO:0016773">
    <property type="term" value="F:phosphotransferase activity, alcohol group as acceptor"/>
    <property type="evidence" value="ECO:0007669"/>
    <property type="project" value="InterPro"/>
</dbReference>
<dbReference type="AlphaFoldDB" id="A0A3G8WJX5"/>
<dbReference type="Pfam" id="PF03702">
    <property type="entry name" value="AnmK"/>
    <property type="match status" value="1"/>
</dbReference>
<dbReference type="Gene3D" id="3.30.420.40">
    <property type="match status" value="2"/>
</dbReference>
<dbReference type="EC" id="2.7.1.170" evidence="1"/>
<dbReference type="EMBL" id="CP034171">
    <property type="protein sequence ID" value="AZI20518.1"/>
    <property type="molecule type" value="Genomic_DNA"/>
</dbReference>
<dbReference type="GO" id="GO:0005524">
    <property type="term" value="F:ATP binding"/>
    <property type="evidence" value="ECO:0007669"/>
    <property type="project" value="InterPro"/>
</dbReference>
<dbReference type="InterPro" id="IPR043129">
    <property type="entry name" value="ATPase_NBD"/>
</dbReference>
<name>A0A3G8WJX5_9FLAO</name>
<dbReference type="GO" id="GO:0016301">
    <property type="term" value="F:kinase activity"/>
    <property type="evidence" value="ECO:0007669"/>
    <property type="project" value="UniProtKB-KW"/>
</dbReference>
<dbReference type="NCBIfam" id="NF007144">
    <property type="entry name" value="PRK09585.2-3"/>
    <property type="match status" value="1"/>
</dbReference>
<evidence type="ECO:0000313" key="1">
    <source>
        <dbReference type="EMBL" id="AZI20518.1"/>
    </source>
</evidence>
<proteinExistence type="predicted"/>
<accession>A0A3G8WJX5</accession>
<dbReference type="SUPFAM" id="SSF53067">
    <property type="entry name" value="Actin-like ATPase domain"/>
    <property type="match status" value="1"/>
</dbReference>